<evidence type="ECO:0000256" key="2">
    <source>
        <dbReference type="SAM" id="SignalP"/>
    </source>
</evidence>
<dbReference type="Proteomes" id="UP000237347">
    <property type="component" value="Unassembled WGS sequence"/>
</dbReference>
<dbReference type="EMBL" id="PKMF04000984">
    <property type="protein sequence ID" value="KAK7815728.1"/>
    <property type="molecule type" value="Genomic_DNA"/>
</dbReference>
<organism evidence="3 4">
    <name type="scientific">Quercus suber</name>
    <name type="common">Cork oak</name>
    <dbReference type="NCBI Taxonomy" id="58331"/>
    <lineage>
        <taxon>Eukaryota</taxon>
        <taxon>Viridiplantae</taxon>
        <taxon>Streptophyta</taxon>
        <taxon>Embryophyta</taxon>
        <taxon>Tracheophyta</taxon>
        <taxon>Spermatophyta</taxon>
        <taxon>Magnoliopsida</taxon>
        <taxon>eudicotyledons</taxon>
        <taxon>Gunneridae</taxon>
        <taxon>Pentapetalae</taxon>
        <taxon>rosids</taxon>
        <taxon>fabids</taxon>
        <taxon>Fagales</taxon>
        <taxon>Fagaceae</taxon>
        <taxon>Quercus</taxon>
    </lineage>
</organism>
<feature type="compositionally biased region" description="Basic and acidic residues" evidence="1">
    <location>
        <begin position="41"/>
        <end position="61"/>
    </location>
</feature>
<evidence type="ECO:0000256" key="1">
    <source>
        <dbReference type="SAM" id="MobiDB-lite"/>
    </source>
</evidence>
<keyword evidence="2" id="KW-0732">Signal</keyword>
<keyword evidence="4" id="KW-1185">Reference proteome</keyword>
<feature type="region of interest" description="Disordered" evidence="1">
    <location>
        <begin position="32"/>
        <end position="74"/>
    </location>
</feature>
<accession>A0AAW0INI5</accession>
<evidence type="ECO:0000313" key="3">
    <source>
        <dbReference type="EMBL" id="KAK7815728.1"/>
    </source>
</evidence>
<feature type="chain" id="PRO_5043553057" evidence="2">
    <location>
        <begin position="20"/>
        <end position="169"/>
    </location>
</feature>
<reference evidence="3 4" key="1">
    <citation type="journal article" date="2018" name="Sci. Data">
        <title>The draft genome sequence of cork oak.</title>
        <authorList>
            <person name="Ramos A.M."/>
            <person name="Usie A."/>
            <person name="Barbosa P."/>
            <person name="Barros P.M."/>
            <person name="Capote T."/>
            <person name="Chaves I."/>
            <person name="Simoes F."/>
            <person name="Abreu I."/>
            <person name="Carrasquinho I."/>
            <person name="Faro C."/>
            <person name="Guimaraes J.B."/>
            <person name="Mendonca D."/>
            <person name="Nobrega F."/>
            <person name="Rodrigues L."/>
            <person name="Saibo N.J.M."/>
            <person name="Varela M.C."/>
            <person name="Egas C."/>
            <person name="Matos J."/>
            <person name="Miguel C.M."/>
            <person name="Oliveira M.M."/>
            <person name="Ricardo C.P."/>
            <person name="Goncalves S."/>
        </authorList>
    </citation>
    <scope>NUCLEOTIDE SEQUENCE [LARGE SCALE GENOMIC DNA]</scope>
    <source>
        <strain evidence="4">cv. HL8</strain>
    </source>
</reference>
<feature type="signal peptide" evidence="2">
    <location>
        <begin position="1"/>
        <end position="19"/>
    </location>
</feature>
<sequence>MKIMTSSLLLLMMANLACGMNRRMLMIEADSESMTVTEQPSKVKENEVRSLNNEKDSDPNNHHSIPRQSFGGWDDHPPGPDQIPYVVFGTCGACRWFEVCSNYEQVQTTETSLIRIGLKLGCGAGLRYSTISVNYQKIQLDILVTKALLILGLKTLSLLLCMTVPRLEV</sequence>
<dbReference type="AlphaFoldDB" id="A0AAW0INI5"/>
<protein>
    <submittedName>
        <fullName evidence="3">Uncharacterized protein</fullName>
    </submittedName>
</protein>
<dbReference type="PANTHER" id="PTHR36040:SF6">
    <property type="match status" value="1"/>
</dbReference>
<gene>
    <name evidence="3" type="ORF">CFP56_001221</name>
</gene>
<proteinExistence type="predicted"/>
<dbReference type="PANTHER" id="PTHR36040">
    <property type="entry name" value="OS04G0188500 PROTEIN"/>
    <property type="match status" value="1"/>
</dbReference>
<evidence type="ECO:0000313" key="4">
    <source>
        <dbReference type="Proteomes" id="UP000237347"/>
    </source>
</evidence>
<name>A0AAW0INI5_QUESU</name>
<comment type="caution">
    <text evidence="3">The sequence shown here is derived from an EMBL/GenBank/DDBJ whole genome shotgun (WGS) entry which is preliminary data.</text>
</comment>